<evidence type="ECO:0000256" key="5">
    <source>
        <dbReference type="ARBA" id="ARBA00023027"/>
    </source>
</evidence>
<keyword evidence="4" id="KW-0560">Oxidoreductase</keyword>
<dbReference type="SUPFAM" id="SSF51735">
    <property type="entry name" value="NAD(P)-binding Rossmann-fold domains"/>
    <property type="match status" value="1"/>
</dbReference>
<comment type="similarity">
    <text evidence="6">Belongs to the zinc-containing alcohol dehydrogenase family.</text>
</comment>
<dbReference type="InterPro" id="IPR036291">
    <property type="entry name" value="NAD(P)-bd_dom_sf"/>
</dbReference>
<dbReference type="Pfam" id="PF08240">
    <property type="entry name" value="ADH_N"/>
    <property type="match status" value="1"/>
</dbReference>
<dbReference type="SUPFAM" id="SSF50129">
    <property type="entry name" value="GroES-like"/>
    <property type="match status" value="2"/>
</dbReference>
<evidence type="ECO:0000256" key="4">
    <source>
        <dbReference type="ARBA" id="ARBA00023002"/>
    </source>
</evidence>
<keyword evidence="5" id="KW-0520">NAD</keyword>
<sequence length="375" mass="39621">MKIRAAVLHEMGLERPYTNSKPLSIEDIDLQPPQAGEVLVKIKAAGLCHSDLSVIDGNRPRQMPMALGHEAAGEVVELGPGVHDLAVGDHIVFSFLPICGHCMPCMTGRPALCENGLASNNKGELLGGGSRLQDEHHQLVHHHMGVSGFAEYSVVSRKSIVKIDPTLPFDIAALFGCAIMTGVGAVINTAKLSLGQTVLITGMGGIGFAALLGALAGGASKIIVADVNKDKMTKALELGAHAVVDSSQSDAVEQVKDLTRGGVDIGFEFAGVVAALEFTYYATARGGKTVTAGLPHPSKMMQLSPTKLVADERTLQGSYIGSCVPARDIPAYISLYQAGRLPVDKLMTHKLQLDDVNEGFERLAKGDAIRQIITF</sequence>
<keyword evidence="7" id="KW-1133">Transmembrane helix</keyword>
<evidence type="ECO:0000313" key="9">
    <source>
        <dbReference type="EMBL" id="MBD2699816.1"/>
    </source>
</evidence>
<evidence type="ECO:0000256" key="6">
    <source>
        <dbReference type="RuleBase" id="RU361277"/>
    </source>
</evidence>
<evidence type="ECO:0000256" key="1">
    <source>
        <dbReference type="ARBA" id="ARBA00001947"/>
    </source>
</evidence>
<name>A0A926Y117_9BACT</name>
<dbReference type="EMBL" id="JACWZY010000002">
    <property type="protein sequence ID" value="MBD2699816.1"/>
    <property type="molecule type" value="Genomic_DNA"/>
</dbReference>
<evidence type="ECO:0000313" key="10">
    <source>
        <dbReference type="Proteomes" id="UP000598820"/>
    </source>
</evidence>
<comment type="caution">
    <text evidence="9">The sequence shown here is derived from an EMBL/GenBank/DDBJ whole genome shotgun (WGS) entry which is preliminary data.</text>
</comment>
<keyword evidence="3 6" id="KW-0862">Zinc</keyword>
<dbReference type="PANTHER" id="PTHR43880">
    <property type="entry name" value="ALCOHOL DEHYDROGENASE"/>
    <property type="match status" value="1"/>
</dbReference>
<feature type="transmembrane region" description="Helical" evidence="7">
    <location>
        <begin position="199"/>
        <end position="224"/>
    </location>
</feature>
<gene>
    <name evidence="9" type="ORF">IC229_04150</name>
</gene>
<comment type="cofactor">
    <cofactor evidence="1 6">
        <name>Zn(2+)</name>
        <dbReference type="ChEBI" id="CHEBI:29105"/>
    </cofactor>
</comment>
<evidence type="ECO:0000259" key="8">
    <source>
        <dbReference type="SMART" id="SM00829"/>
    </source>
</evidence>
<dbReference type="FunFam" id="3.40.50.720:FF:000003">
    <property type="entry name" value="S-(hydroxymethyl)glutathione dehydrogenase"/>
    <property type="match status" value="1"/>
</dbReference>
<dbReference type="RefSeq" id="WP_190885659.1">
    <property type="nucleotide sequence ID" value="NZ_JACWZY010000002.1"/>
</dbReference>
<feature type="transmembrane region" description="Helical" evidence="7">
    <location>
        <begin position="167"/>
        <end position="187"/>
    </location>
</feature>
<accession>A0A926Y117</accession>
<dbReference type="PROSITE" id="PS00059">
    <property type="entry name" value="ADH_ZINC"/>
    <property type="match status" value="1"/>
</dbReference>
<dbReference type="Proteomes" id="UP000598820">
    <property type="component" value="Unassembled WGS sequence"/>
</dbReference>
<dbReference type="AlphaFoldDB" id="A0A926Y117"/>
<dbReference type="Pfam" id="PF00107">
    <property type="entry name" value="ADH_zinc_N"/>
    <property type="match status" value="1"/>
</dbReference>
<evidence type="ECO:0000256" key="7">
    <source>
        <dbReference type="SAM" id="Phobius"/>
    </source>
</evidence>
<dbReference type="GO" id="GO:0046294">
    <property type="term" value="P:formaldehyde catabolic process"/>
    <property type="evidence" value="ECO:0007669"/>
    <property type="project" value="TreeGrafter"/>
</dbReference>
<dbReference type="Gene3D" id="3.90.180.10">
    <property type="entry name" value="Medium-chain alcohol dehydrogenases, catalytic domain"/>
    <property type="match status" value="1"/>
</dbReference>
<dbReference type="InterPro" id="IPR020843">
    <property type="entry name" value="ER"/>
</dbReference>
<feature type="domain" description="Enoyl reductase (ER)" evidence="8">
    <location>
        <begin position="18"/>
        <end position="373"/>
    </location>
</feature>
<organism evidence="9 10">
    <name type="scientific">Spirosoma profusum</name>
    <dbReference type="NCBI Taxonomy" id="2771354"/>
    <lineage>
        <taxon>Bacteria</taxon>
        <taxon>Pseudomonadati</taxon>
        <taxon>Bacteroidota</taxon>
        <taxon>Cytophagia</taxon>
        <taxon>Cytophagales</taxon>
        <taxon>Cytophagaceae</taxon>
        <taxon>Spirosoma</taxon>
    </lineage>
</organism>
<keyword evidence="7" id="KW-0812">Transmembrane</keyword>
<dbReference type="GO" id="GO:0005829">
    <property type="term" value="C:cytosol"/>
    <property type="evidence" value="ECO:0007669"/>
    <property type="project" value="TreeGrafter"/>
</dbReference>
<dbReference type="GO" id="GO:0008270">
    <property type="term" value="F:zinc ion binding"/>
    <property type="evidence" value="ECO:0007669"/>
    <property type="project" value="InterPro"/>
</dbReference>
<dbReference type="PANTHER" id="PTHR43880:SF12">
    <property type="entry name" value="ALCOHOL DEHYDROGENASE CLASS-3"/>
    <property type="match status" value="1"/>
</dbReference>
<protein>
    <submittedName>
        <fullName evidence="9">Zinc-dependent alcohol dehydrogenase family protein</fullName>
    </submittedName>
</protein>
<dbReference type="InterPro" id="IPR011032">
    <property type="entry name" value="GroES-like_sf"/>
</dbReference>
<dbReference type="InterPro" id="IPR002328">
    <property type="entry name" value="ADH_Zn_CS"/>
</dbReference>
<keyword evidence="2 6" id="KW-0479">Metal-binding</keyword>
<dbReference type="InterPro" id="IPR013154">
    <property type="entry name" value="ADH-like_N"/>
</dbReference>
<dbReference type="GO" id="GO:0051903">
    <property type="term" value="F:S-(hydroxymethyl)glutathione dehydrogenase [NAD(P)+] activity"/>
    <property type="evidence" value="ECO:0007669"/>
    <property type="project" value="TreeGrafter"/>
</dbReference>
<dbReference type="InterPro" id="IPR013149">
    <property type="entry name" value="ADH-like_C"/>
</dbReference>
<reference evidence="9" key="1">
    <citation type="submission" date="2020-09" db="EMBL/GenBank/DDBJ databases">
        <authorList>
            <person name="Kim M.K."/>
        </authorList>
    </citation>
    <scope>NUCLEOTIDE SEQUENCE</scope>
    <source>
        <strain evidence="9">BT702</strain>
    </source>
</reference>
<dbReference type="Gene3D" id="3.40.50.720">
    <property type="entry name" value="NAD(P)-binding Rossmann-like Domain"/>
    <property type="match status" value="1"/>
</dbReference>
<evidence type="ECO:0000256" key="2">
    <source>
        <dbReference type="ARBA" id="ARBA00022723"/>
    </source>
</evidence>
<evidence type="ECO:0000256" key="3">
    <source>
        <dbReference type="ARBA" id="ARBA00022833"/>
    </source>
</evidence>
<proteinExistence type="inferred from homology"/>
<dbReference type="SMART" id="SM00829">
    <property type="entry name" value="PKS_ER"/>
    <property type="match status" value="1"/>
</dbReference>
<dbReference type="CDD" id="cd08281">
    <property type="entry name" value="liver_ADH_like1"/>
    <property type="match status" value="1"/>
</dbReference>
<keyword evidence="7" id="KW-0472">Membrane</keyword>
<keyword evidence="10" id="KW-1185">Reference proteome</keyword>